<evidence type="ECO:0000256" key="1">
    <source>
        <dbReference type="SAM" id="MobiDB-lite"/>
    </source>
</evidence>
<dbReference type="InParanoid" id="A0A078A1Q1"/>
<name>A0A078A1Q1_STYLE</name>
<organism evidence="2 3">
    <name type="scientific">Stylonychia lemnae</name>
    <name type="common">Ciliate</name>
    <dbReference type="NCBI Taxonomy" id="5949"/>
    <lineage>
        <taxon>Eukaryota</taxon>
        <taxon>Sar</taxon>
        <taxon>Alveolata</taxon>
        <taxon>Ciliophora</taxon>
        <taxon>Intramacronucleata</taxon>
        <taxon>Spirotrichea</taxon>
        <taxon>Stichotrichia</taxon>
        <taxon>Sporadotrichida</taxon>
        <taxon>Oxytrichidae</taxon>
        <taxon>Stylonychinae</taxon>
        <taxon>Stylonychia</taxon>
    </lineage>
</organism>
<feature type="compositionally biased region" description="Low complexity" evidence="1">
    <location>
        <begin position="92"/>
        <end position="109"/>
    </location>
</feature>
<feature type="region of interest" description="Disordered" evidence="1">
    <location>
        <begin position="56"/>
        <end position="109"/>
    </location>
</feature>
<gene>
    <name evidence="2" type="primary">Contig7648.g8160</name>
    <name evidence="2" type="ORF">STYLEM_3691</name>
</gene>
<proteinExistence type="predicted"/>
<evidence type="ECO:0000313" key="3">
    <source>
        <dbReference type="Proteomes" id="UP000039865"/>
    </source>
</evidence>
<accession>A0A078A1Q1</accession>
<dbReference type="EMBL" id="CCKQ01003578">
    <property type="protein sequence ID" value="CDW74709.1"/>
    <property type="molecule type" value="Genomic_DNA"/>
</dbReference>
<dbReference type="AlphaFoldDB" id="A0A078A1Q1"/>
<reference evidence="2 3" key="1">
    <citation type="submission" date="2014-06" db="EMBL/GenBank/DDBJ databases">
        <authorList>
            <person name="Swart Estienne"/>
        </authorList>
    </citation>
    <scope>NUCLEOTIDE SEQUENCE [LARGE SCALE GENOMIC DNA]</scope>
    <source>
        <strain evidence="2 3">130c</strain>
    </source>
</reference>
<dbReference type="Proteomes" id="UP000039865">
    <property type="component" value="Unassembled WGS sequence"/>
</dbReference>
<keyword evidence="3" id="KW-1185">Reference proteome</keyword>
<sequence>MPYQCIQDAEQGLINSLAYQNNYKLKIRGISIHLLELRLKKTAETDDNQLELEEQLSARQKDKKSGNLNKGEYNKVNDSIEDLENTQNSRDNSNGSGSGNNNNNNIYRF</sequence>
<protein>
    <submittedName>
        <fullName evidence="2">Uncharacterized protein</fullName>
    </submittedName>
</protein>
<evidence type="ECO:0000313" key="2">
    <source>
        <dbReference type="EMBL" id="CDW74709.1"/>
    </source>
</evidence>